<gene>
    <name evidence="1" type="ORF">PQR08_30835</name>
</gene>
<dbReference type="RefSeq" id="WP_408163471.1">
    <property type="nucleotide sequence ID" value="NZ_JAQQDB010000040.1"/>
</dbReference>
<sequence length="88" mass="10268">MSLADLAYVQQLLDETFDDIWWSPAEYQFELRSDIPAWALEAWTWPCETREKSGCNTDESREEPLQIDQYGCRFSVAPVLLSYKGELD</sequence>
<name>A0ABW9CTR9_9BURK</name>
<keyword evidence="2" id="KW-1185">Reference proteome</keyword>
<organism evidence="1 2">
    <name type="scientific">Caballeronia jiangsuensis</name>
    <dbReference type="NCBI Taxonomy" id="1458357"/>
    <lineage>
        <taxon>Bacteria</taxon>
        <taxon>Pseudomonadati</taxon>
        <taxon>Pseudomonadota</taxon>
        <taxon>Betaproteobacteria</taxon>
        <taxon>Burkholderiales</taxon>
        <taxon>Burkholderiaceae</taxon>
        <taxon>Caballeronia</taxon>
    </lineage>
</organism>
<dbReference type="EMBL" id="JAQQDB010000040">
    <property type="protein sequence ID" value="MFM0521824.1"/>
    <property type="molecule type" value="Genomic_DNA"/>
</dbReference>
<accession>A0ABW9CTR9</accession>
<evidence type="ECO:0000313" key="2">
    <source>
        <dbReference type="Proteomes" id="UP001629462"/>
    </source>
</evidence>
<evidence type="ECO:0000313" key="1">
    <source>
        <dbReference type="EMBL" id="MFM0521824.1"/>
    </source>
</evidence>
<comment type="caution">
    <text evidence="1">The sequence shown here is derived from an EMBL/GenBank/DDBJ whole genome shotgun (WGS) entry which is preliminary data.</text>
</comment>
<proteinExistence type="predicted"/>
<protein>
    <submittedName>
        <fullName evidence="1">Uncharacterized protein</fullName>
    </submittedName>
</protein>
<reference evidence="1 2" key="1">
    <citation type="journal article" date="2024" name="Chem. Sci.">
        <title>Discovery of megapolipeptins by genome mining of a Burkholderiales bacteria collection.</title>
        <authorList>
            <person name="Paulo B.S."/>
            <person name="Recchia M.J.J."/>
            <person name="Lee S."/>
            <person name="Fergusson C.H."/>
            <person name="Romanowski S.B."/>
            <person name="Hernandez A."/>
            <person name="Krull N."/>
            <person name="Liu D.Y."/>
            <person name="Cavanagh H."/>
            <person name="Bos A."/>
            <person name="Gray C.A."/>
            <person name="Murphy B.T."/>
            <person name="Linington R.G."/>
            <person name="Eustaquio A.S."/>
        </authorList>
    </citation>
    <scope>NUCLEOTIDE SEQUENCE [LARGE SCALE GENOMIC DNA]</scope>
    <source>
        <strain evidence="1 2">RL17-374-BIF-D</strain>
    </source>
</reference>
<dbReference type="Proteomes" id="UP001629462">
    <property type="component" value="Unassembled WGS sequence"/>
</dbReference>